<proteinExistence type="predicted"/>
<sequence length="290" mass="32858">MNDIPGEDYNESPPSYSRLGSPRPPPPDYNPEFASGRPNEIDVWDYADPPSPVPSQRGDLSVLNDLDPFERRDMEEYLNDPFKPQLEPGKEMIVVSGSDLKWLCCHYKVFPAYWQCMSCPPHDCFNKWDLKAMHESDGNYRPSCSRPNCGASATSQSVLVNAQKERIATLYGENLMASRVEEPFMWCCQCASLQGDGRNQNPDCDHCINFKESNCPECVRCNKFLEATTFANGDMVKWGVLHLHTRALSTREGYEVPSSRILSGFRPLHQDDWDPVKAYWMVSASSLLLG</sequence>
<accession>A0AAN6ZY01</accession>
<comment type="caution">
    <text evidence="2">The sequence shown here is derived from an EMBL/GenBank/DDBJ whole genome shotgun (WGS) entry which is preliminary data.</text>
</comment>
<reference evidence="2" key="1">
    <citation type="journal article" date="2023" name="Mol. Phylogenet. Evol.">
        <title>Genome-scale phylogeny and comparative genomics of the fungal order Sordariales.</title>
        <authorList>
            <person name="Hensen N."/>
            <person name="Bonometti L."/>
            <person name="Westerberg I."/>
            <person name="Brannstrom I.O."/>
            <person name="Guillou S."/>
            <person name="Cros-Aarteil S."/>
            <person name="Calhoun S."/>
            <person name="Haridas S."/>
            <person name="Kuo A."/>
            <person name="Mondo S."/>
            <person name="Pangilinan J."/>
            <person name="Riley R."/>
            <person name="LaButti K."/>
            <person name="Andreopoulos B."/>
            <person name="Lipzen A."/>
            <person name="Chen C."/>
            <person name="Yan M."/>
            <person name="Daum C."/>
            <person name="Ng V."/>
            <person name="Clum A."/>
            <person name="Steindorff A."/>
            <person name="Ohm R.A."/>
            <person name="Martin F."/>
            <person name="Silar P."/>
            <person name="Natvig D.O."/>
            <person name="Lalanne C."/>
            <person name="Gautier V."/>
            <person name="Ament-Velasquez S.L."/>
            <person name="Kruys A."/>
            <person name="Hutchinson M.I."/>
            <person name="Powell A.J."/>
            <person name="Barry K."/>
            <person name="Miller A.N."/>
            <person name="Grigoriev I.V."/>
            <person name="Debuchy R."/>
            <person name="Gladieux P."/>
            <person name="Hiltunen Thoren M."/>
            <person name="Johannesson H."/>
        </authorList>
    </citation>
    <scope>NUCLEOTIDE SEQUENCE</scope>
    <source>
        <strain evidence="2">CBS 538.74</strain>
    </source>
</reference>
<evidence type="ECO:0000313" key="3">
    <source>
        <dbReference type="Proteomes" id="UP001302745"/>
    </source>
</evidence>
<reference evidence="2" key="2">
    <citation type="submission" date="2023-05" db="EMBL/GenBank/DDBJ databases">
        <authorList>
            <consortium name="Lawrence Berkeley National Laboratory"/>
            <person name="Steindorff A."/>
            <person name="Hensen N."/>
            <person name="Bonometti L."/>
            <person name="Westerberg I."/>
            <person name="Brannstrom I.O."/>
            <person name="Guillou S."/>
            <person name="Cros-Aarteil S."/>
            <person name="Calhoun S."/>
            <person name="Haridas S."/>
            <person name="Kuo A."/>
            <person name="Mondo S."/>
            <person name="Pangilinan J."/>
            <person name="Riley R."/>
            <person name="Labutti K."/>
            <person name="Andreopoulos B."/>
            <person name="Lipzen A."/>
            <person name="Chen C."/>
            <person name="Yanf M."/>
            <person name="Daum C."/>
            <person name="Ng V."/>
            <person name="Clum A."/>
            <person name="Ohm R."/>
            <person name="Martin F."/>
            <person name="Silar P."/>
            <person name="Natvig D."/>
            <person name="Lalanne C."/>
            <person name="Gautier V."/>
            <person name="Ament-Velasquez S.L."/>
            <person name="Kruys A."/>
            <person name="Hutchinson M.I."/>
            <person name="Powell A.J."/>
            <person name="Barry K."/>
            <person name="Miller A.N."/>
            <person name="Grigoriev I.V."/>
            <person name="Debuchy R."/>
            <person name="Gladieux P."/>
            <person name="Thoren M.H."/>
            <person name="Johannesson H."/>
        </authorList>
    </citation>
    <scope>NUCLEOTIDE SEQUENCE</scope>
    <source>
        <strain evidence="2">CBS 538.74</strain>
    </source>
</reference>
<feature type="non-terminal residue" evidence="2">
    <location>
        <position position="290"/>
    </location>
</feature>
<feature type="region of interest" description="Disordered" evidence="1">
    <location>
        <begin position="1"/>
        <end position="61"/>
    </location>
</feature>
<dbReference type="EMBL" id="MU856873">
    <property type="protein sequence ID" value="KAK4156155.1"/>
    <property type="molecule type" value="Genomic_DNA"/>
</dbReference>
<protein>
    <submittedName>
        <fullName evidence="2">Uncharacterized protein</fullName>
    </submittedName>
</protein>
<dbReference type="AlphaFoldDB" id="A0AAN6ZY01"/>
<evidence type="ECO:0000313" key="2">
    <source>
        <dbReference type="EMBL" id="KAK4156155.1"/>
    </source>
</evidence>
<evidence type="ECO:0000256" key="1">
    <source>
        <dbReference type="SAM" id="MobiDB-lite"/>
    </source>
</evidence>
<name>A0AAN6ZY01_9PEZI</name>
<gene>
    <name evidence="2" type="ORF">C8A00DRAFT_12876</name>
</gene>
<feature type="compositionally biased region" description="Acidic residues" evidence="1">
    <location>
        <begin position="1"/>
        <end position="10"/>
    </location>
</feature>
<keyword evidence="3" id="KW-1185">Reference proteome</keyword>
<dbReference type="Proteomes" id="UP001302745">
    <property type="component" value="Unassembled WGS sequence"/>
</dbReference>
<organism evidence="2 3">
    <name type="scientific">Chaetomidium leptoderma</name>
    <dbReference type="NCBI Taxonomy" id="669021"/>
    <lineage>
        <taxon>Eukaryota</taxon>
        <taxon>Fungi</taxon>
        <taxon>Dikarya</taxon>
        <taxon>Ascomycota</taxon>
        <taxon>Pezizomycotina</taxon>
        <taxon>Sordariomycetes</taxon>
        <taxon>Sordariomycetidae</taxon>
        <taxon>Sordariales</taxon>
        <taxon>Chaetomiaceae</taxon>
        <taxon>Chaetomidium</taxon>
    </lineage>
</organism>